<dbReference type="SUPFAM" id="SSF56281">
    <property type="entry name" value="Metallo-hydrolase/oxidoreductase"/>
    <property type="match status" value="1"/>
</dbReference>
<evidence type="ECO:0000256" key="3">
    <source>
        <dbReference type="ARBA" id="ARBA00022723"/>
    </source>
</evidence>
<accession>A0A853DC24</accession>
<dbReference type="AlphaFoldDB" id="A0A853DC24"/>
<dbReference type="InterPro" id="IPR036866">
    <property type="entry name" value="RibonucZ/Hydroxyglut_hydro"/>
</dbReference>
<dbReference type="Proteomes" id="UP000571817">
    <property type="component" value="Unassembled WGS sequence"/>
</dbReference>
<dbReference type="GO" id="GO:0046872">
    <property type="term" value="F:metal ion binding"/>
    <property type="evidence" value="ECO:0007669"/>
    <property type="project" value="UniProtKB-KW"/>
</dbReference>
<dbReference type="EC" id="3.1.1.81" evidence="7"/>
<keyword evidence="5" id="KW-0862">Zinc</keyword>
<keyword evidence="4 7" id="KW-0378">Hydrolase</keyword>
<dbReference type="CDD" id="cd07729">
    <property type="entry name" value="AHL_lactonase_MBL-fold"/>
    <property type="match status" value="1"/>
</dbReference>
<evidence type="ECO:0000256" key="2">
    <source>
        <dbReference type="ARBA" id="ARBA00007749"/>
    </source>
</evidence>
<reference evidence="7 8" key="1">
    <citation type="submission" date="2020-07" db="EMBL/GenBank/DDBJ databases">
        <title>Sequencing the genomes of 1000 actinobacteria strains.</title>
        <authorList>
            <person name="Klenk H.-P."/>
        </authorList>
    </citation>
    <scope>NUCLEOTIDE SEQUENCE [LARGE SCALE GENOMIC DNA]</scope>
    <source>
        <strain evidence="7 8">DSM 29531</strain>
    </source>
</reference>
<evidence type="ECO:0000313" key="7">
    <source>
        <dbReference type="EMBL" id="NYJ73529.1"/>
    </source>
</evidence>
<dbReference type="RefSeq" id="WP_218883516.1">
    <property type="nucleotide sequence ID" value="NZ_JACCFW010000001.1"/>
</dbReference>
<name>A0A853DC24_9MICO</name>
<dbReference type="InterPro" id="IPR051013">
    <property type="entry name" value="MBL_superfamily_lactonases"/>
</dbReference>
<protein>
    <submittedName>
        <fullName evidence="7">N-acyl homoserine lactone hydrolase</fullName>
        <ecNumber evidence="7">3.1.1.81</ecNumber>
    </submittedName>
</protein>
<evidence type="ECO:0000259" key="6">
    <source>
        <dbReference type="SMART" id="SM00849"/>
    </source>
</evidence>
<dbReference type="Pfam" id="PF00753">
    <property type="entry name" value="Lactamase_B"/>
    <property type="match status" value="1"/>
</dbReference>
<evidence type="ECO:0000256" key="1">
    <source>
        <dbReference type="ARBA" id="ARBA00001947"/>
    </source>
</evidence>
<organism evidence="7 8">
    <name type="scientific">Allobranchiibius huperziae</name>
    <dbReference type="NCBI Taxonomy" id="1874116"/>
    <lineage>
        <taxon>Bacteria</taxon>
        <taxon>Bacillati</taxon>
        <taxon>Actinomycetota</taxon>
        <taxon>Actinomycetes</taxon>
        <taxon>Micrococcales</taxon>
        <taxon>Dermacoccaceae</taxon>
        <taxon>Allobranchiibius</taxon>
    </lineage>
</organism>
<dbReference type="GO" id="GO:0102007">
    <property type="term" value="F:acyl-L-homoserine-lactone lactonohydrolase activity"/>
    <property type="evidence" value="ECO:0007669"/>
    <property type="project" value="UniProtKB-EC"/>
</dbReference>
<feature type="domain" description="Metallo-beta-lactamase" evidence="6">
    <location>
        <begin position="26"/>
        <end position="230"/>
    </location>
</feature>
<dbReference type="InterPro" id="IPR001279">
    <property type="entry name" value="Metallo-B-lactamas"/>
</dbReference>
<evidence type="ECO:0000313" key="8">
    <source>
        <dbReference type="Proteomes" id="UP000571817"/>
    </source>
</evidence>
<comment type="similarity">
    <text evidence="2">Belongs to the metallo-beta-lactamase superfamily.</text>
</comment>
<dbReference type="PANTHER" id="PTHR42978:SF7">
    <property type="entry name" value="METALLO-HYDROLASE RV2300C-RELATED"/>
    <property type="match status" value="1"/>
</dbReference>
<sequence length="247" mass="26786">MLDLGVCGCTASTVAPRSGGSRLRLPVSAYLVRLADGAHLLVDTGMHRGHVYDADLAWRGTDSEGDLRGVMTPADTLTHRLGELGLTPADVGYVVNTHLHFDHAGDNDLFPHARCFVQRALVDFARDNPDYPARFWDLPQLAYELLDGPAEVAPGVRVLPTPGHTPGHQSVVVQLPQTGTVILAGDAVHVASSFERDDWTAHHDPVAARRSAYSLRELADATGGLLIYGHDRSRPQSLRLAPHDSYR</sequence>
<keyword evidence="3" id="KW-0479">Metal-binding</keyword>
<evidence type="ECO:0000256" key="4">
    <source>
        <dbReference type="ARBA" id="ARBA00022801"/>
    </source>
</evidence>
<dbReference type="Gene3D" id="3.60.15.10">
    <property type="entry name" value="Ribonuclease Z/Hydroxyacylglutathione hydrolase-like"/>
    <property type="match status" value="1"/>
</dbReference>
<gene>
    <name evidence="7" type="ORF">HNR15_000492</name>
</gene>
<dbReference type="SMART" id="SM00849">
    <property type="entry name" value="Lactamase_B"/>
    <property type="match status" value="1"/>
</dbReference>
<proteinExistence type="inferred from homology"/>
<dbReference type="PANTHER" id="PTHR42978">
    <property type="entry name" value="QUORUM-QUENCHING LACTONASE YTNP-RELATED-RELATED"/>
    <property type="match status" value="1"/>
</dbReference>
<keyword evidence="8" id="KW-1185">Reference proteome</keyword>
<comment type="cofactor">
    <cofactor evidence="1">
        <name>Zn(2+)</name>
        <dbReference type="ChEBI" id="CHEBI:29105"/>
    </cofactor>
</comment>
<dbReference type="EMBL" id="JACCFW010000001">
    <property type="protein sequence ID" value="NYJ73529.1"/>
    <property type="molecule type" value="Genomic_DNA"/>
</dbReference>
<comment type="caution">
    <text evidence="7">The sequence shown here is derived from an EMBL/GenBank/DDBJ whole genome shotgun (WGS) entry which is preliminary data.</text>
</comment>
<evidence type="ECO:0000256" key="5">
    <source>
        <dbReference type="ARBA" id="ARBA00022833"/>
    </source>
</evidence>